<organism evidence="3 4">
    <name type="scientific">Periplaneta americana</name>
    <name type="common">American cockroach</name>
    <name type="synonym">Blatta americana</name>
    <dbReference type="NCBI Taxonomy" id="6978"/>
    <lineage>
        <taxon>Eukaryota</taxon>
        <taxon>Metazoa</taxon>
        <taxon>Ecdysozoa</taxon>
        <taxon>Arthropoda</taxon>
        <taxon>Hexapoda</taxon>
        <taxon>Insecta</taxon>
        <taxon>Pterygota</taxon>
        <taxon>Neoptera</taxon>
        <taxon>Polyneoptera</taxon>
        <taxon>Dictyoptera</taxon>
        <taxon>Blattodea</taxon>
        <taxon>Blattoidea</taxon>
        <taxon>Blattidae</taxon>
        <taxon>Blattinae</taxon>
        <taxon>Periplaneta</taxon>
    </lineage>
</organism>
<evidence type="ECO:0000313" key="4">
    <source>
        <dbReference type="Proteomes" id="UP001148838"/>
    </source>
</evidence>
<dbReference type="PANTHER" id="PTHR22826">
    <property type="entry name" value="RHO GUANINE EXCHANGE FACTOR-RELATED"/>
    <property type="match status" value="1"/>
</dbReference>
<name>A0ABQ8SP80_PERAM</name>
<protein>
    <recommendedName>
        <fullName evidence="2">CRAL-TRIO domain-containing protein</fullName>
    </recommendedName>
</protein>
<evidence type="ECO:0000259" key="2">
    <source>
        <dbReference type="Pfam" id="PF13716"/>
    </source>
</evidence>
<keyword evidence="4" id="KW-1185">Reference proteome</keyword>
<reference evidence="3 4" key="1">
    <citation type="journal article" date="2022" name="Allergy">
        <title>Genome assembly and annotation of Periplaneta americana reveal a comprehensive cockroach allergen profile.</title>
        <authorList>
            <person name="Wang L."/>
            <person name="Xiong Q."/>
            <person name="Saelim N."/>
            <person name="Wang L."/>
            <person name="Nong W."/>
            <person name="Wan A.T."/>
            <person name="Shi M."/>
            <person name="Liu X."/>
            <person name="Cao Q."/>
            <person name="Hui J.H.L."/>
            <person name="Sookrung N."/>
            <person name="Leung T.F."/>
            <person name="Tungtrongchitr A."/>
            <person name="Tsui S.K.W."/>
        </authorList>
    </citation>
    <scope>NUCLEOTIDE SEQUENCE [LARGE SCALE GENOMIC DNA]</scope>
    <source>
        <strain evidence="3">PWHHKU_190912</strain>
    </source>
</reference>
<evidence type="ECO:0000313" key="3">
    <source>
        <dbReference type="EMBL" id="KAJ4435472.1"/>
    </source>
</evidence>
<dbReference type="EMBL" id="JAJSOF020000023">
    <property type="protein sequence ID" value="KAJ4435472.1"/>
    <property type="molecule type" value="Genomic_DNA"/>
</dbReference>
<gene>
    <name evidence="3" type="ORF">ANN_18088</name>
</gene>
<dbReference type="InterPro" id="IPR051336">
    <property type="entry name" value="RhoGEF_Guanine_NuclExch_SF"/>
</dbReference>
<evidence type="ECO:0000256" key="1">
    <source>
        <dbReference type="ARBA" id="ARBA00022658"/>
    </source>
</evidence>
<dbReference type="Pfam" id="PF13716">
    <property type="entry name" value="CRAL_TRIO_2"/>
    <property type="match status" value="1"/>
</dbReference>
<dbReference type="PANTHER" id="PTHR22826:SF211">
    <property type="entry name" value="LD43457P"/>
    <property type="match status" value="1"/>
</dbReference>
<sequence>FSFIISILQLNFSDDVMEGGELAVRDVADLLHAQYAIVTGGKSRDGCPIITFPDLGNFCSLGDAEYQRLVQYLTSVPSMQEADSGFVLVIDRRNDKWNSVKTVLLKISGFFPGLIHVAYVLRPAGFLQKAISEVSNKLFKEEFKFRVSFMHE</sequence>
<proteinExistence type="predicted"/>
<accession>A0ABQ8SP80</accession>
<comment type="caution">
    <text evidence="3">The sequence shown here is derived from an EMBL/GenBank/DDBJ whole genome shotgun (WGS) entry which is preliminary data.</text>
</comment>
<keyword evidence="1" id="KW-0344">Guanine-nucleotide releasing factor</keyword>
<feature type="non-terminal residue" evidence="3">
    <location>
        <position position="1"/>
    </location>
</feature>
<dbReference type="Proteomes" id="UP001148838">
    <property type="component" value="Unassembled WGS sequence"/>
</dbReference>
<dbReference type="InterPro" id="IPR001251">
    <property type="entry name" value="CRAL-TRIO_dom"/>
</dbReference>
<feature type="domain" description="CRAL-TRIO" evidence="2">
    <location>
        <begin position="46"/>
        <end position="149"/>
    </location>
</feature>